<protein>
    <recommendedName>
        <fullName evidence="4">RND transporter</fullName>
    </recommendedName>
</protein>
<accession>A0A2U3N2V7</accession>
<keyword evidence="1" id="KW-0732">Signal</keyword>
<dbReference type="RefSeq" id="WP_121975290.1">
    <property type="nucleotide sequence ID" value="NZ_OOGT01000185.1"/>
</dbReference>
<dbReference type="InParanoid" id="A0A2U3N2V7"/>
<organism evidence="2 3">
    <name type="scientific">Acinetobacter stercoris</name>
    <dbReference type="NCBI Taxonomy" id="2126983"/>
    <lineage>
        <taxon>Bacteria</taxon>
        <taxon>Pseudomonadati</taxon>
        <taxon>Pseudomonadota</taxon>
        <taxon>Gammaproteobacteria</taxon>
        <taxon>Moraxellales</taxon>
        <taxon>Moraxellaceae</taxon>
        <taxon>Acinetobacter</taxon>
    </lineage>
</organism>
<evidence type="ECO:0008006" key="4">
    <source>
        <dbReference type="Google" id="ProtNLM"/>
    </source>
</evidence>
<reference evidence="3" key="1">
    <citation type="submission" date="2018-03" db="EMBL/GenBank/DDBJ databases">
        <authorList>
            <person name="Blom J."/>
        </authorList>
    </citation>
    <scope>NUCLEOTIDE SEQUENCE [LARGE SCALE GENOMIC DNA]</scope>
    <source>
        <strain evidence="3">KPC-SM-21</strain>
    </source>
</reference>
<evidence type="ECO:0000313" key="2">
    <source>
        <dbReference type="EMBL" id="SPL71879.1"/>
    </source>
</evidence>
<feature type="signal peptide" evidence="1">
    <location>
        <begin position="1"/>
        <end position="22"/>
    </location>
</feature>
<feature type="chain" id="PRO_5015749934" description="RND transporter" evidence="1">
    <location>
        <begin position="23"/>
        <end position="83"/>
    </location>
</feature>
<dbReference type="Proteomes" id="UP000245974">
    <property type="component" value="Unassembled WGS sequence"/>
</dbReference>
<gene>
    <name evidence="2" type="ORF">KPC_3057</name>
</gene>
<name>A0A2U3N2V7_9GAMM</name>
<dbReference type="EMBL" id="OOGT01000185">
    <property type="protein sequence ID" value="SPL71879.1"/>
    <property type="molecule type" value="Genomic_DNA"/>
</dbReference>
<sequence>MKNTFFLSVCLLSLLISQSSFAADNKLLSYKNCSELDLNEEKDFKMDGEPTENIFRKNHFNYSAVPISNENESYCAIIDQKKM</sequence>
<evidence type="ECO:0000256" key="1">
    <source>
        <dbReference type="SAM" id="SignalP"/>
    </source>
</evidence>
<dbReference type="AlphaFoldDB" id="A0A2U3N2V7"/>
<proteinExistence type="predicted"/>
<evidence type="ECO:0000313" key="3">
    <source>
        <dbReference type="Proteomes" id="UP000245974"/>
    </source>
</evidence>
<keyword evidence="3" id="KW-1185">Reference proteome</keyword>